<dbReference type="EMBL" id="CM055110">
    <property type="protein sequence ID" value="KAJ7521321.1"/>
    <property type="molecule type" value="Genomic_DNA"/>
</dbReference>
<evidence type="ECO:0000313" key="1">
    <source>
        <dbReference type="EMBL" id="KAJ7521321.1"/>
    </source>
</evidence>
<organism evidence="1 2">
    <name type="scientific">Diphasiastrum complanatum</name>
    <name type="common">Issler's clubmoss</name>
    <name type="synonym">Lycopodium complanatum</name>
    <dbReference type="NCBI Taxonomy" id="34168"/>
    <lineage>
        <taxon>Eukaryota</taxon>
        <taxon>Viridiplantae</taxon>
        <taxon>Streptophyta</taxon>
        <taxon>Embryophyta</taxon>
        <taxon>Tracheophyta</taxon>
        <taxon>Lycopodiopsida</taxon>
        <taxon>Lycopodiales</taxon>
        <taxon>Lycopodiaceae</taxon>
        <taxon>Lycopodioideae</taxon>
        <taxon>Diphasiastrum</taxon>
    </lineage>
</organism>
<accession>A0ACC2AUW3</accession>
<gene>
    <name evidence="1" type="ORF">O6H91_19G048000</name>
</gene>
<sequence length="349" mass="38724">MTTRWNKIANQNKHVLSIEKYADPGKGGIDLSRHKSGQAGFDKSIEKFQAAYPSYDRGNLDLSEKVVLVGDASVGKTCLILRFTDDVYKHDYKSTIGVDFFWQKFICQQYDFMLNIWDTAGQERFRSLSKAYYRGAQACIVAFDLGVPETLTHAKQECPSAKTSHCAKAYHPRQKFSDLGKLRTETFDCWVAEVTKENQSANNFCVFLAGCKADMFHAVAPSVVEKVAFDIGAEYFEVSSLTGQNVKALFRRVATVMFETALSNKVAKFKAEAAEREASPESSSNGPSRSKNPKVVPIGGGKGVGDTGAGKGTENWKSTRKQQGEKTHNRKTFQIKESHPPAHKCCKLS</sequence>
<comment type="caution">
    <text evidence="1">The sequence shown here is derived from an EMBL/GenBank/DDBJ whole genome shotgun (WGS) entry which is preliminary data.</text>
</comment>
<keyword evidence="2" id="KW-1185">Reference proteome</keyword>
<name>A0ACC2AUW3_DIPCM</name>
<reference evidence="2" key="1">
    <citation type="journal article" date="2024" name="Proc. Natl. Acad. Sci. U.S.A.">
        <title>Extraordinary preservation of gene collinearity over three hundred million years revealed in homosporous lycophytes.</title>
        <authorList>
            <person name="Li C."/>
            <person name="Wickell D."/>
            <person name="Kuo L.Y."/>
            <person name="Chen X."/>
            <person name="Nie B."/>
            <person name="Liao X."/>
            <person name="Peng D."/>
            <person name="Ji J."/>
            <person name="Jenkins J."/>
            <person name="Williams M."/>
            <person name="Shu S."/>
            <person name="Plott C."/>
            <person name="Barry K."/>
            <person name="Rajasekar S."/>
            <person name="Grimwood J."/>
            <person name="Han X."/>
            <person name="Sun S."/>
            <person name="Hou Z."/>
            <person name="He W."/>
            <person name="Dai G."/>
            <person name="Sun C."/>
            <person name="Schmutz J."/>
            <person name="Leebens-Mack J.H."/>
            <person name="Li F.W."/>
            <person name="Wang L."/>
        </authorList>
    </citation>
    <scope>NUCLEOTIDE SEQUENCE [LARGE SCALE GENOMIC DNA]</scope>
    <source>
        <strain evidence="2">cv. PW_Plant_1</strain>
    </source>
</reference>
<evidence type="ECO:0000313" key="2">
    <source>
        <dbReference type="Proteomes" id="UP001162992"/>
    </source>
</evidence>
<protein>
    <submittedName>
        <fullName evidence="1">Uncharacterized protein</fullName>
    </submittedName>
</protein>
<proteinExistence type="predicted"/>
<dbReference type="Proteomes" id="UP001162992">
    <property type="component" value="Chromosome 19"/>
</dbReference>